<feature type="region of interest" description="Disordered" evidence="1">
    <location>
        <begin position="59"/>
        <end position="88"/>
    </location>
</feature>
<evidence type="ECO:0008006" key="5">
    <source>
        <dbReference type="Google" id="ProtNLM"/>
    </source>
</evidence>
<keyword evidence="2" id="KW-0812">Transmembrane</keyword>
<gene>
    <name evidence="3" type="ORF">BDBG_01867</name>
</gene>
<keyword evidence="2" id="KW-1133">Transmembrane helix</keyword>
<keyword evidence="4" id="KW-1185">Reference proteome</keyword>
<name>A0A179UBT9_BLAGS</name>
<keyword evidence="2" id="KW-0472">Membrane</keyword>
<dbReference type="AlphaFoldDB" id="A0A179UBT9"/>
<proteinExistence type="predicted"/>
<feature type="transmembrane region" description="Helical" evidence="2">
    <location>
        <begin position="12"/>
        <end position="37"/>
    </location>
</feature>
<dbReference type="KEGG" id="bgh:BDBG_01867"/>
<dbReference type="OrthoDB" id="4187771at2759"/>
<dbReference type="VEuPathDB" id="FungiDB:BDBG_01867"/>
<dbReference type="EMBL" id="GG657450">
    <property type="protein sequence ID" value="OAT05476.1"/>
    <property type="molecule type" value="Genomic_DNA"/>
</dbReference>
<evidence type="ECO:0000256" key="1">
    <source>
        <dbReference type="SAM" id="MobiDB-lite"/>
    </source>
</evidence>
<dbReference type="Proteomes" id="UP000002038">
    <property type="component" value="Unassembled WGS sequence"/>
</dbReference>
<evidence type="ECO:0000313" key="3">
    <source>
        <dbReference type="EMBL" id="OAT05476.1"/>
    </source>
</evidence>
<dbReference type="RefSeq" id="XP_002627196.1">
    <property type="nucleotide sequence ID" value="XM_002627150.2"/>
</dbReference>
<accession>A0A179UBT9</accession>
<dbReference type="GeneID" id="8506583"/>
<sequence length="182" mass="19532">MKLCLSAHSSGGGLGANLSVITTIYLLLAIVAFTIALPITQQSDSISTVQLPTVREQRSLPGSLATAPEGAVGDPPSPVYGSEGHDTEPMPTKKPVYFTLLAISVFRIGYGVKGKGSLAWKRDGLFMGSLDGVICCVEGKHKQWIFCRRHKGHVFRYANDKAEIFRVKEAVFTTIGGQGHVS</sequence>
<reference evidence="4" key="1">
    <citation type="journal article" date="2015" name="PLoS Genet.">
        <title>The dynamic genome and transcriptome of the human fungal pathogen Blastomyces and close relative Emmonsia.</title>
        <authorList>
            <person name="Munoz J.F."/>
            <person name="Gauthier G.M."/>
            <person name="Desjardins C.A."/>
            <person name="Gallo J.E."/>
            <person name="Holder J."/>
            <person name="Sullivan T.D."/>
            <person name="Marty A.J."/>
            <person name="Carmen J.C."/>
            <person name="Chen Z."/>
            <person name="Ding L."/>
            <person name="Gujja S."/>
            <person name="Magrini V."/>
            <person name="Misas E."/>
            <person name="Mitreva M."/>
            <person name="Priest M."/>
            <person name="Saif S."/>
            <person name="Whiston E.A."/>
            <person name="Young S."/>
            <person name="Zeng Q."/>
            <person name="Goldman W.E."/>
            <person name="Mardis E.R."/>
            <person name="Taylor J.W."/>
            <person name="McEwen J.G."/>
            <person name="Clay O.K."/>
            <person name="Klein B.S."/>
            <person name="Cuomo C.A."/>
        </authorList>
    </citation>
    <scope>NUCLEOTIDE SEQUENCE [LARGE SCALE GENOMIC DNA]</scope>
    <source>
        <strain evidence="4">SLH14081</strain>
    </source>
</reference>
<evidence type="ECO:0000256" key="2">
    <source>
        <dbReference type="SAM" id="Phobius"/>
    </source>
</evidence>
<evidence type="ECO:0000313" key="4">
    <source>
        <dbReference type="Proteomes" id="UP000002038"/>
    </source>
</evidence>
<organism evidence="3 4">
    <name type="scientific">Blastomyces gilchristii (strain SLH14081)</name>
    <name type="common">Blastomyces dermatitidis</name>
    <dbReference type="NCBI Taxonomy" id="559298"/>
    <lineage>
        <taxon>Eukaryota</taxon>
        <taxon>Fungi</taxon>
        <taxon>Dikarya</taxon>
        <taxon>Ascomycota</taxon>
        <taxon>Pezizomycotina</taxon>
        <taxon>Eurotiomycetes</taxon>
        <taxon>Eurotiomycetidae</taxon>
        <taxon>Onygenales</taxon>
        <taxon>Ajellomycetaceae</taxon>
        <taxon>Blastomyces</taxon>
    </lineage>
</organism>
<protein>
    <recommendedName>
        <fullName evidence="5">Transmembrane protein</fullName>
    </recommendedName>
</protein>